<accession>A0A9W9QQW3</accession>
<reference evidence="3" key="1">
    <citation type="submission" date="2022-12" db="EMBL/GenBank/DDBJ databases">
        <authorList>
            <person name="Petersen C."/>
        </authorList>
    </citation>
    <scope>NUCLEOTIDE SEQUENCE</scope>
    <source>
        <strain evidence="3">IBT 35675</strain>
    </source>
</reference>
<keyword evidence="1" id="KW-0732">Signal</keyword>
<dbReference type="AlphaFoldDB" id="A0A9W9QQW3"/>
<dbReference type="Pfam" id="PF00801">
    <property type="entry name" value="PKD"/>
    <property type="match status" value="1"/>
</dbReference>
<evidence type="ECO:0000313" key="4">
    <source>
        <dbReference type="Proteomes" id="UP001148299"/>
    </source>
</evidence>
<dbReference type="InterPro" id="IPR013783">
    <property type="entry name" value="Ig-like_fold"/>
</dbReference>
<gene>
    <name evidence="3" type="ORF">N7541_011587</name>
</gene>
<dbReference type="SUPFAM" id="SSF49299">
    <property type="entry name" value="PKD domain"/>
    <property type="match status" value="1"/>
</dbReference>
<feature type="domain" description="PKD" evidence="2">
    <location>
        <begin position="592"/>
        <end position="671"/>
    </location>
</feature>
<dbReference type="InterPro" id="IPR000601">
    <property type="entry name" value="PKD_dom"/>
</dbReference>
<evidence type="ECO:0000313" key="3">
    <source>
        <dbReference type="EMBL" id="KAJ5342463.1"/>
    </source>
</evidence>
<proteinExistence type="predicted"/>
<name>A0A9W9QQW3_PENBR</name>
<dbReference type="EMBL" id="JAPZBR010000008">
    <property type="protein sequence ID" value="KAJ5342463.1"/>
    <property type="molecule type" value="Genomic_DNA"/>
</dbReference>
<reference evidence="3" key="2">
    <citation type="journal article" date="2023" name="IMA Fungus">
        <title>Comparative genomic study of the Penicillium genus elucidates a diverse pangenome and 15 lateral gene transfer events.</title>
        <authorList>
            <person name="Petersen C."/>
            <person name="Sorensen T."/>
            <person name="Nielsen M.R."/>
            <person name="Sondergaard T.E."/>
            <person name="Sorensen J.L."/>
            <person name="Fitzpatrick D.A."/>
            <person name="Frisvad J.C."/>
            <person name="Nielsen K.L."/>
        </authorList>
    </citation>
    <scope>NUCLEOTIDE SEQUENCE</scope>
    <source>
        <strain evidence="3">IBT 35675</strain>
    </source>
</reference>
<feature type="signal peptide" evidence="1">
    <location>
        <begin position="1"/>
        <end position="34"/>
    </location>
</feature>
<dbReference type="Gene3D" id="2.60.40.10">
    <property type="entry name" value="Immunoglobulins"/>
    <property type="match status" value="1"/>
</dbReference>
<organism evidence="3 4">
    <name type="scientific">Penicillium brevicompactum</name>
    <dbReference type="NCBI Taxonomy" id="5074"/>
    <lineage>
        <taxon>Eukaryota</taxon>
        <taxon>Fungi</taxon>
        <taxon>Dikarya</taxon>
        <taxon>Ascomycota</taxon>
        <taxon>Pezizomycotina</taxon>
        <taxon>Eurotiomycetes</taxon>
        <taxon>Eurotiomycetidae</taxon>
        <taxon>Eurotiales</taxon>
        <taxon>Aspergillaceae</taxon>
        <taxon>Penicillium</taxon>
    </lineage>
</organism>
<dbReference type="Proteomes" id="UP001148299">
    <property type="component" value="Unassembled WGS sequence"/>
</dbReference>
<dbReference type="InterPro" id="IPR035986">
    <property type="entry name" value="PKD_dom_sf"/>
</dbReference>
<protein>
    <recommendedName>
        <fullName evidence="2">PKD domain-containing protein</fullName>
    </recommendedName>
</protein>
<evidence type="ECO:0000259" key="2">
    <source>
        <dbReference type="Pfam" id="PF00801"/>
    </source>
</evidence>
<feature type="chain" id="PRO_5040877297" description="PKD domain-containing protein" evidence="1">
    <location>
        <begin position="35"/>
        <end position="687"/>
    </location>
</feature>
<evidence type="ECO:0000256" key="1">
    <source>
        <dbReference type="SAM" id="SignalP"/>
    </source>
</evidence>
<comment type="caution">
    <text evidence="3">The sequence shown here is derived from an EMBL/GenBank/DDBJ whole genome shotgun (WGS) entry which is preliminary data.</text>
</comment>
<sequence length="687" mass="75511">MIKLSKLLSPRQSHWSLGHITFLVIAFTGTLVSSHSTSPDCQSLGTNGPWQITPDCVDPVYQNPIYTSQTDESSPVQHRRIHGYFNGTEIDFNIYLPHQGWDGRFFQLVFPTQNSTATPEAIGFGADSGGYTVHVAGTGGYRADAAVAKISRDIARDYYKDPSRRIYGYIYGGSGGSFKTVGAMENTFSVWDGSVPLIQGIPISDPHGFSVTALGGLVLDDKAQQLQDAVRPGESNDSYHSFSNLQLSVLEEVTAMGMPPAAWEDFDGSGRNRSQLYEVLRAAAVAMKSIDPTYVEDFWNKSGYLGTEISELGDVIRASLIDLNATVRQISSDADNVPVELDIDASPLKALRRNWYDFTLHSPCNGVGKESTFTGRMDPNSTTVSLYSDNNSTVLQCLKPGSKLRFDNRWFLSLHAFHRYELPTRSGYDVFDYLRNADGTPKYPQRSVLTAPILAESATGGGTHTGNITAKMIVMDNLMDNKAFPWEADWYRKQVRNSLGDRFGDNYRLYYSDNADHEMGPVQGPVQYRLIDFTGLYEQHLRDLSAWVERGVEPPTATNYTVCGGQVHVPESSSQRAGIQPVAYLKAEGSTRAEVQAGSPVALTAVVEVPNGVGKIVSIEWDIYGNGSFVSAALEEPSPVVKVNATHIYSEPGEYFPSVRVASHRSGDKETTYALAYNLGRARVVVK</sequence>
<keyword evidence="4" id="KW-1185">Reference proteome</keyword>